<evidence type="ECO:0000259" key="2">
    <source>
        <dbReference type="Pfam" id="PF13439"/>
    </source>
</evidence>
<feature type="domain" description="Glycosyltransferase subfamily 4-like N-terminal" evidence="2">
    <location>
        <begin position="15"/>
        <end position="169"/>
    </location>
</feature>
<organism evidence="3 4">
    <name type="scientific">Desulfotignum phosphitoxidans DSM 13687</name>
    <dbReference type="NCBI Taxonomy" id="1286635"/>
    <lineage>
        <taxon>Bacteria</taxon>
        <taxon>Pseudomonadati</taxon>
        <taxon>Thermodesulfobacteriota</taxon>
        <taxon>Desulfobacteria</taxon>
        <taxon>Desulfobacterales</taxon>
        <taxon>Desulfobacteraceae</taxon>
        <taxon>Desulfotignum</taxon>
    </lineage>
</organism>
<sequence>MNKRVAYVVHSLNLGGTERLAADMALALHKEYDIRIICLDEPGIWADPIRRAGIPVLSLYRQPGLDLRLPVMLARYAARNLIHFFHAHQCTPWFYTGLSRLLYPRPKLLFEEHGRLYPEVLNKKRRAFNRMVLQRLTHTVTAVSHDVKNRLFLYEGLDPDKTHVVYNGTRPLPAMAPDERRALRARFGFTQKDVVAGFIGRLDPIKNLCVVLDGFQTALAGCPDLKLLIIGDGPLFNEIKEKIIHMSLSDHVVLAGYQKDAAALAPVLDVFVLASLSEGTSMALLEAMSAGVPAIVSNAGGNPEIVVNNQTGWVVPTGDGSALSRALTEAALDKRKSQAMGNQANKRFLENFTFDRMIHTYKTLYQQL</sequence>
<dbReference type="InterPro" id="IPR028098">
    <property type="entry name" value="Glyco_trans_4-like_N"/>
</dbReference>
<keyword evidence="3" id="KW-0808">Transferase</keyword>
<dbReference type="Pfam" id="PF13439">
    <property type="entry name" value="Glyco_transf_4"/>
    <property type="match status" value="1"/>
</dbReference>
<dbReference type="Pfam" id="PF00534">
    <property type="entry name" value="Glycos_transf_1"/>
    <property type="match status" value="1"/>
</dbReference>
<evidence type="ECO:0000259" key="1">
    <source>
        <dbReference type="Pfam" id="PF00534"/>
    </source>
</evidence>
<evidence type="ECO:0000313" key="3">
    <source>
        <dbReference type="EMBL" id="EMS79274.1"/>
    </source>
</evidence>
<name>S0G1E3_9BACT</name>
<dbReference type="RefSeq" id="WP_006966366.1">
    <property type="nucleotide sequence ID" value="NZ_APJX01000005.1"/>
</dbReference>
<dbReference type="InterPro" id="IPR001296">
    <property type="entry name" value="Glyco_trans_1"/>
</dbReference>
<comment type="caution">
    <text evidence="3">The sequence shown here is derived from an EMBL/GenBank/DDBJ whole genome shotgun (WGS) entry which is preliminary data.</text>
</comment>
<reference evidence="3 4" key="1">
    <citation type="journal article" date="2013" name="Genome Announc.">
        <title>Draft Genome Sequence of Desulfotignum phosphitoxidans DSM 13687 Strain FiPS-3.</title>
        <authorList>
            <person name="Poehlein A."/>
            <person name="Daniel R."/>
            <person name="Simeonova D.D."/>
        </authorList>
    </citation>
    <scope>NUCLEOTIDE SEQUENCE [LARGE SCALE GENOMIC DNA]</scope>
    <source>
        <strain evidence="3 4">DSM 13687</strain>
    </source>
</reference>
<dbReference type="Gene3D" id="3.40.50.2000">
    <property type="entry name" value="Glycogen Phosphorylase B"/>
    <property type="match status" value="2"/>
</dbReference>
<accession>S0G1E3</accession>
<dbReference type="Proteomes" id="UP000014216">
    <property type="component" value="Unassembled WGS sequence"/>
</dbReference>
<proteinExistence type="predicted"/>
<dbReference type="GO" id="GO:0016757">
    <property type="term" value="F:glycosyltransferase activity"/>
    <property type="evidence" value="ECO:0007669"/>
    <property type="project" value="InterPro"/>
</dbReference>
<keyword evidence="4" id="KW-1185">Reference proteome</keyword>
<dbReference type="AlphaFoldDB" id="S0G1E3"/>
<dbReference type="PANTHER" id="PTHR12526">
    <property type="entry name" value="GLYCOSYLTRANSFERASE"/>
    <property type="match status" value="1"/>
</dbReference>
<dbReference type="PANTHER" id="PTHR12526:SF630">
    <property type="entry name" value="GLYCOSYLTRANSFERASE"/>
    <property type="match status" value="1"/>
</dbReference>
<dbReference type="OrthoDB" id="5443168at2"/>
<gene>
    <name evidence="3" type="ORF">Dpo_5c01990</name>
</gene>
<evidence type="ECO:0000313" key="4">
    <source>
        <dbReference type="Proteomes" id="UP000014216"/>
    </source>
</evidence>
<dbReference type="SUPFAM" id="SSF53756">
    <property type="entry name" value="UDP-Glycosyltransferase/glycogen phosphorylase"/>
    <property type="match status" value="1"/>
</dbReference>
<feature type="domain" description="Glycosyl transferase family 1" evidence="1">
    <location>
        <begin position="180"/>
        <end position="347"/>
    </location>
</feature>
<dbReference type="EMBL" id="APJX01000005">
    <property type="protein sequence ID" value="EMS79274.1"/>
    <property type="molecule type" value="Genomic_DNA"/>
</dbReference>
<protein>
    <submittedName>
        <fullName evidence="3">Glycosyl transferase group 1</fullName>
    </submittedName>
</protein>